<name>A0A7D9N4J5_LACJH</name>
<feature type="transmembrane region" description="Helical" evidence="1">
    <location>
        <begin position="7"/>
        <end position="37"/>
    </location>
</feature>
<dbReference type="EMBL" id="CP006811">
    <property type="protein sequence ID" value="AHA96674.1"/>
    <property type="molecule type" value="Genomic_DNA"/>
</dbReference>
<reference evidence="2 3" key="1">
    <citation type="journal article" date="2014" name="Genome Announc.">
        <title>Complete Genome Sequences of Lactobacillus johnsonii Strain N6.2 and Lactobacillus reuteri Strain TD1.</title>
        <authorList>
            <person name="Leonard M.T."/>
            <person name="Valladares R.B."/>
            <person name="Ardissone A."/>
            <person name="Gonzalez C.F."/>
            <person name="Lorca G.L."/>
            <person name="Triplett E.W."/>
        </authorList>
    </citation>
    <scope>NUCLEOTIDE SEQUENCE [LARGE SCALE GENOMIC DNA]</scope>
    <source>
        <strain evidence="2 3">N6.2</strain>
    </source>
</reference>
<sequence>MDRLECWCALIIAAIAIGIVLNALGIFLIRAAIAYAITKKANHKD</sequence>
<accession>A0A7D9N4J5</accession>
<keyword evidence="1" id="KW-1133">Transmembrane helix</keyword>
<evidence type="ECO:0000313" key="2">
    <source>
        <dbReference type="EMBL" id="AHA96674.1"/>
    </source>
</evidence>
<keyword evidence="1" id="KW-0472">Membrane</keyword>
<keyword evidence="1" id="KW-0812">Transmembrane</keyword>
<evidence type="ECO:0000313" key="3">
    <source>
        <dbReference type="Proteomes" id="UP000018522"/>
    </source>
</evidence>
<dbReference type="KEGG" id="ljn:T285_00940"/>
<organism evidence="2 3">
    <name type="scientific">Lactobacillus johnsonii N6.2</name>
    <dbReference type="NCBI Taxonomy" id="1408186"/>
    <lineage>
        <taxon>Bacteria</taxon>
        <taxon>Bacillati</taxon>
        <taxon>Bacillota</taxon>
        <taxon>Bacilli</taxon>
        <taxon>Lactobacillales</taxon>
        <taxon>Lactobacillaceae</taxon>
        <taxon>Lactobacillus</taxon>
    </lineage>
</organism>
<protein>
    <submittedName>
        <fullName evidence="2">Uncharacterized protein</fullName>
    </submittedName>
</protein>
<dbReference type="Proteomes" id="UP000018522">
    <property type="component" value="Chromosome"/>
</dbReference>
<dbReference type="AlphaFoldDB" id="A0A7D9N4J5"/>
<proteinExistence type="predicted"/>
<evidence type="ECO:0000256" key="1">
    <source>
        <dbReference type="SAM" id="Phobius"/>
    </source>
</evidence>
<gene>
    <name evidence="2" type="ORF">T285_00940</name>
</gene>